<feature type="binding site" evidence="11">
    <location>
        <position position="231"/>
    </location>
    <ligand>
        <name>NADP(+)</name>
        <dbReference type="ChEBI" id="CHEBI:58349"/>
    </ligand>
</feature>
<dbReference type="PANTHER" id="PTHR48099">
    <property type="entry name" value="C-1-TETRAHYDROFOLATE SYNTHASE, CYTOPLASMIC-RELATED"/>
    <property type="match status" value="1"/>
</dbReference>
<keyword evidence="7 11" id="KW-0560">Oxidoreductase</keyword>
<dbReference type="Proteomes" id="UP001264519">
    <property type="component" value="Unassembled WGS sequence"/>
</dbReference>
<evidence type="ECO:0000256" key="8">
    <source>
        <dbReference type="ARBA" id="ARBA00023102"/>
    </source>
</evidence>
<comment type="function">
    <text evidence="11">Catalyzes the oxidation of 5,10-methylenetetrahydrofolate to 5,10-methenyltetrahydrofolate and then the hydrolysis of 5,10-methenyltetrahydrofolate to 10-formyltetrahydrofolate.</text>
</comment>
<evidence type="ECO:0000256" key="3">
    <source>
        <dbReference type="ARBA" id="ARBA00022605"/>
    </source>
</evidence>
<dbReference type="InterPro" id="IPR046346">
    <property type="entry name" value="Aminoacid_DH-like_N_sf"/>
</dbReference>
<protein>
    <recommendedName>
        <fullName evidence="11">Bifunctional protein FolD</fullName>
    </recommendedName>
    <domain>
        <recommendedName>
            <fullName evidence="11">Methylenetetrahydrofolate dehydrogenase</fullName>
            <ecNumber evidence="11">1.5.1.5</ecNumber>
        </recommendedName>
    </domain>
    <domain>
        <recommendedName>
            <fullName evidence="11">Methenyltetrahydrofolate cyclohydrolase</fullName>
            <ecNumber evidence="11">3.5.4.9</ecNumber>
        </recommendedName>
    </domain>
</protein>
<gene>
    <name evidence="11 14" type="primary">folD</name>
    <name evidence="14" type="ORF">QC818_03715</name>
</gene>
<evidence type="ECO:0000259" key="12">
    <source>
        <dbReference type="Pfam" id="PF00763"/>
    </source>
</evidence>
<keyword evidence="5 11" id="KW-0378">Hydrolase</keyword>
<comment type="subunit">
    <text evidence="11">Homodimer.</text>
</comment>
<keyword evidence="9 11" id="KW-0486">Methionine biosynthesis</keyword>
<dbReference type="PROSITE" id="PS00767">
    <property type="entry name" value="THF_DHG_CYH_2"/>
    <property type="match status" value="1"/>
</dbReference>
<keyword evidence="4 11" id="KW-0658">Purine biosynthesis</keyword>
<keyword evidence="8 11" id="KW-0368">Histidine biosynthesis</keyword>
<dbReference type="NCBIfam" id="NF010783">
    <property type="entry name" value="PRK14186.1"/>
    <property type="match status" value="1"/>
</dbReference>
<evidence type="ECO:0000259" key="13">
    <source>
        <dbReference type="Pfam" id="PF02882"/>
    </source>
</evidence>
<dbReference type="InterPro" id="IPR000672">
    <property type="entry name" value="THF_DH/CycHdrlase"/>
</dbReference>
<dbReference type="Gene3D" id="3.40.50.720">
    <property type="entry name" value="NAD(P)-binding Rossmann-like Domain"/>
    <property type="match status" value="1"/>
</dbReference>
<comment type="caution">
    <text evidence="14">The sequence shown here is derived from an EMBL/GenBank/DDBJ whole genome shotgun (WGS) entry which is preliminary data.</text>
</comment>
<dbReference type="EMBL" id="JARWAK010000002">
    <property type="protein sequence ID" value="MDR5865902.1"/>
    <property type="molecule type" value="Genomic_DNA"/>
</dbReference>
<comment type="catalytic activity">
    <reaction evidence="11">
        <text>(6R)-5,10-methylene-5,6,7,8-tetrahydrofolate + NADP(+) = (6R)-5,10-methenyltetrahydrofolate + NADPH</text>
        <dbReference type="Rhea" id="RHEA:22812"/>
        <dbReference type="ChEBI" id="CHEBI:15636"/>
        <dbReference type="ChEBI" id="CHEBI:57455"/>
        <dbReference type="ChEBI" id="CHEBI:57783"/>
        <dbReference type="ChEBI" id="CHEBI:58349"/>
        <dbReference type="EC" id="1.5.1.5"/>
    </reaction>
</comment>
<comment type="caution">
    <text evidence="11">Lacks conserved residue(s) required for the propagation of feature annotation.</text>
</comment>
<organism evidence="14 15">
    <name type="scientific">Halomonas koreensis</name>
    <dbReference type="NCBI Taxonomy" id="245385"/>
    <lineage>
        <taxon>Bacteria</taxon>
        <taxon>Pseudomonadati</taxon>
        <taxon>Pseudomonadota</taxon>
        <taxon>Gammaproteobacteria</taxon>
        <taxon>Oceanospirillales</taxon>
        <taxon>Halomonadaceae</taxon>
        <taxon>Halomonas</taxon>
    </lineage>
</organism>
<keyword evidence="15" id="KW-1185">Reference proteome</keyword>
<dbReference type="InterPro" id="IPR020867">
    <property type="entry name" value="THF_DH/CycHdrlase_CS"/>
</dbReference>
<evidence type="ECO:0000256" key="11">
    <source>
        <dbReference type="HAMAP-Rule" id="MF_01576"/>
    </source>
</evidence>
<proteinExistence type="inferred from homology"/>
<evidence type="ECO:0000256" key="9">
    <source>
        <dbReference type="ARBA" id="ARBA00023167"/>
    </source>
</evidence>
<evidence type="ECO:0000256" key="2">
    <source>
        <dbReference type="ARBA" id="ARBA00022563"/>
    </source>
</evidence>
<dbReference type="InterPro" id="IPR036291">
    <property type="entry name" value="NAD(P)-bd_dom_sf"/>
</dbReference>
<dbReference type="Pfam" id="PF00763">
    <property type="entry name" value="THF_DHG_CYH"/>
    <property type="match status" value="1"/>
</dbReference>
<dbReference type="PROSITE" id="PS00766">
    <property type="entry name" value="THF_DHG_CYH_1"/>
    <property type="match status" value="1"/>
</dbReference>
<evidence type="ECO:0000256" key="4">
    <source>
        <dbReference type="ARBA" id="ARBA00022755"/>
    </source>
</evidence>
<sequence length="291" mass="30106">MARRIDGRAQARALRDRVANGVARLGEVHGPVPGLAVVLLGEDPASRVYVRRKGEQAREVGIRSFEHCLPADTPQAELLSLIDALNRDPGVHGLLVQLPLPDHIDEAAVIAALDPAKDVDGFHPLNVGALAGGGEGLVPCTPLGCIELLKGHLGDLTGKHAVVLGRSRIVGRPLASLLLREDCTVTVAHSRTPDPAKVCRQGDILVAAVGQPGLVQGDWVKAGATVIDVGITRLGDGEDTRLVGDVDAACVGRVAGALTPVPGGVGPMTIACLLHNTLVAACRQHGLPVPT</sequence>
<feature type="domain" description="Tetrahydrofolate dehydrogenase/cyclohydrolase catalytic" evidence="12">
    <location>
        <begin position="5"/>
        <end position="120"/>
    </location>
</feature>
<dbReference type="SUPFAM" id="SSF53223">
    <property type="entry name" value="Aminoacid dehydrogenase-like, N-terminal domain"/>
    <property type="match status" value="1"/>
</dbReference>
<feature type="binding site" evidence="11">
    <location>
        <begin position="165"/>
        <end position="167"/>
    </location>
    <ligand>
        <name>NADP(+)</name>
        <dbReference type="ChEBI" id="CHEBI:58349"/>
    </ligand>
</feature>
<evidence type="ECO:0000256" key="7">
    <source>
        <dbReference type="ARBA" id="ARBA00023002"/>
    </source>
</evidence>
<reference evidence="14 15" key="1">
    <citation type="submission" date="2023-04" db="EMBL/GenBank/DDBJ databases">
        <title>A long-awaited taxogenomic arrangement of the family Halomonadaceae.</title>
        <authorList>
            <person name="De La Haba R."/>
            <person name="Chuvochina M."/>
            <person name="Wittouck S."/>
            <person name="Arahal D.R."/>
            <person name="Sanchez-Porro C."/>
            <person name="Hugenholtz P."/>
            <person name="Ventosa A."/>
        </authorList>
    </citation>
    <scope>NUCLEOTIDE SEQUENCE [LARGE SCALE GENOMIC DNA]</scope>
    <source>
        <strain evidence="14 15">DSM 23530</strain>
    </source>
</reference>
<dbReference type="SUPFAM" id="SSF51735">
    <property type="entry name" value="NAD(P)-binding Rossmann-fold domains"/>
    <property type="match status" value="1"/>
</dbReference>
<evidence type="ECO:0000256" key="5">
    <source>
        <dbReference type="ARBA" id="ARBA00022801"/>
    </source>
</evidence>
<dbReference type="HAMAP" id="MF_01576">
    <property type="entry name" value="THF_DHG_CYH"/>
    <property type="match status" value="1"/>
</dbReference>
<dbReference type="EC" id="3.5.4.9" evidence="11"/>
<comment type="pathway">
    <text evidence="1 11">One-carbon metabolism; tetrahydrofolate interconversion.</text>
</comment>
<keyword evidence="10 11" id="KW-0511">Multifunctional enzyme</keyword>
<name>A0ABU1G0B7_9GAMM</name>
<dbReference type="NCBIfam" id="NF010785">
    <property type="entry name" value="PRK14188.1"/>
    <property type="match status" value="1"/>
</dbReference>
<dbReference type="EC" id="1.5.1.5" evidence="11"/>
<evidence type="ECO:0000313" key="14">
    <source>
        <dbReference type="EMBL" id="MDR5865902.1"/>
    </source>
</evidence>
<keyword evidence="6 11" id="KW-0521">NADP</keyword>
<dbReference type="RefSeq" id="WP_309651500.1">
    <property type="nucleotide sequence ID" value="NZ_JARWAK010000002.1"/>
</dbReference>
<feature type="domain" description="Tetrahydrofolate dehydrogenase/cyclohydrolase NAD(P)-binding" evidence="13">
    <location>
        <begin position="139"/>
        <end position="284"/>
    </location>
</feature>
<comment type="similarity">
    <text evidence="11">Belongs to the tetrahydrofolate dehydrogenase/cyclohydrolase family.</text>
</comment>
<dbReference type="Pfam" id="PF02882">
    <property type="entry name" value="THF_DHG_CYH_C"/>
    <property type="match status" value="1"/>
</dbReference>
<dbReference type="InterPro" id="IPR020631">
    <property type="entry name" value="THF_DH/CycHdrlase_NAD-bd_dom"/>
</dbReference>
<evidence type="ECO:0000256" key="6">
    <source>
        <dbReference type="ARBA" id="ARBA00022857"/>
    </source>
</evidence>
<evidence type="ECO:0000256" key="1">
    <source>
        <dbReference type="ARBA" id="ARBA00004777"/>
    </source>
</evidence>
<dbReference type="Gene3D" id="3.40.50.10860">
    <property type="entry name" value="Leucine Dehydrogenase, chain A, domain 1"/>
    <property type="match status" value="1"/>
</dbReference>
<keyword evidence="2 11" id="KW-0554">One-carbon metabolism</keyword>
<accession>A0ABU1G0B7</accession>
<dbReference type="InterPro" id="IPR020630">
    <property type="entry name" value="THF_DH/CycHdrlase_cat_dom"/>
</dbReference>
<keyword evidence="3 11" id="KW-0028">Amino-acid biosynthesis</keyword>
<evidence type="ECO:0000256" key="10">
    <source>
        <dbReference type="ARBA" id="ARBA00023268"/>
    </source>
</evidence>
<dbReference type="PANTHER" id="PTHR48099:SF5">
    <property type="entry name" value="C-1-TETRAHYDROFOLATE SYNTHASE, CYTOPLASMIC"/>
    <property type="match status" value="1"/>
</dbReference>
<dbReference type="CDD" id="cd01080">
    <property type="entry name" value="NAD_bind_m-THF_DH_Cyclohyd"/>
    <property type="match status" value="1"/>
</dbReference>
<dbReference type="PRINTS" id="PR00085">
    <property type="entry name" value="THFDHDRGNASE"/>
</dbReference>
<evidence type="ECO:0000313" key="15">
    <source>
        <dbReference type="Proteomes" id="UP001264519"/>
    </source>
</evidence>
<comment type="catalytic activity">
    <reaction evidence="11">
        <text>(6R)-5,10-methenyltetrahydrofolate + H2O = (6R)-10-formyltetrahydrofolate + H(+)</text>
        <dbReference type="Rhea" id="RHEA:23700"/>
        <dbReference type="ChEBI" id="CHEBI:15377"/>
        <dbReference type="ChEBI" id="CHEBI:15378"/>
        <dbReference type="ChEBI" id="CHEBI:57455"/>
        <dbReference type="ChEBI" id="CHEBI:195366"/>
        <dbReference type="EC" id="3.5.4.9"/>
    </reaction>
</comment>